<accession>A0A7X1FY61</accession>
<feature type="transmembrane region" description="Helical" evidence="7">
    <location>
        <begin position="65"/>
        <end position="85"/>
    </location>
</feature>
<comment type="caution">
    <text evidence="8">The sequence shown here is derived from an EMBL/GenBank/DDBJ whole genome shotgun (WGS) entry which is preliminary data.</text>
</comment>
<dbReference type="InterPro" id="IPR004896">
    <property type="entry name" value="PucC-rel"/>
</dbReference>
<dbReference type="Pfam" id="PF03209">
    <property type="entry name" value="PUCC"/>
    <property type="match status" value="1"/>
</dbReference>
<dbReference type="InterPro" id="IPR036259">
    <property type="entry name" value="MFS_trans_sf"/>
</dbReference>
<feature type="region of interest" description="Disordered" evidence="6">
    <location>
        <begin position="459"/>
        <end position="481"/>
    </location>
</feature>
<dbReference type="GO" id="GO:0016020">
    <property type="term" value="C:membrane"/>
    <property type="evidence" value="ECO:0007669"/>
    <property type="project" value="UniProtKB-SubCell"/>
</dbReference>
<feature type="transmembrane region" description="Helical" evidence="7">
    <location>
        <begin position="428"/>
        <end position="453"/>
    </location>
</feature>
<comment type="similarity">
    <text evidence="2">Belongs to the PucC family.</text>
</comment>
<dbReference type="AlphaFoldDB" id="A0A7X1FY61"/>
<feature type="transmembrane region" description="Helical" evidence="7">
    <location>
        <begin position="133"/>
        <end position="153"/>
    </location>
</feature>
<keyword evidence="4 7" id="KW-1133">Transmembrane helix</keyword>
<feature type="transmembrane region" description="Helical" evidence="7">
    <location>
        <begin position="384"/>
        <end position="408"/>
    </location>
</feature>
<name>A0A7X1FY61_9SPHN</name>
<feature type="transmembrane region" description="Helical" evidence="7">
    <location>
        <begin position="34"/>
        <end position="53"/>
    </location>
</feature>
<keyword evidence="3 7" id="KW-0812">Transmembrane</keyword>
<dbReference type="InterPro" id="IPR026036">
    <property type="entry name" value="PucC"/>
</dbReference>
<reference evidence="8 9" key="1">
    <citation type="submission" date="2020-08" db="EMBL/GenBank/DDBJ databases">
        <title>The genome sequence of type strain Novosphingobium piscinae KCTC 42194.</title>
        <authorList>
            <person name="Liu Y."/>
        </authorList>
    </citation>
    <scope>NUCLEOTIDE SEQUENCE [LARGE SCALE GENOMIC DNA]</scope>
    <source>
        <strain evidence="8 9">KCTC 42194</strain>
    </source>
</reference>
<feature type="transmembrane region" description="Helical" evidence="7">
    <location>
        <begin position="256"/>
        <end position="273"/>
    </location>
</feature>
<feature type="transmembrane region" description="Helical" evidence="7">
    <location>
        <begin position="204"/>
        <end position="225"/>
    </location>
</feature>
<proteinExistence type="inferred from homology"/>
<keyword evidence="9" id="KW-1185">Reference proteome</keyword>
<feature type="transmembrane region" description="Helical" evidence="7">
    <location>
        <begin position="174"/>
        <end position="198"/>
    </location>
</feature>
<evidence type="ECO:0000256" key="2">
    <source>
        <dbReference type="ARBA" id="ARBA00008412"/>
    </source>
</evidence>
<dbReference type="EMBL" id="JACLAX010000003">
    <property type="protein sequence ID" value="MBC2668527.1"/>
    <property type="molecule type" value="Genomic_DNA"/>
</dbReference>
<feature type="transmembrane region" description="Helical" evidence="7">
    <location>
        <begin position="351"/>
        <end position="377"/>
    </location>
</feature>
<evidence type="ECO:0000256" key="4">
    <source>
        <dbReference type="ARBA" id="ARBA00022989"/>
    </source>
</evidence>
<evidence type="ECO:0000256" key="6">
    <source>
        <dbReference type="SAM" id="MobiDB-lite"/>
    </source>
</evidence>
<dbReference type="SUPFAM" id="SSF103473">
    <property type="entry name" value="MFS general substrate transporter"/>
    <property type="match status" value="1"/>
</dbReference>
<evidence type="ECO:0000256" key="7">
    <source>
        <dbReference type="SAM" id="Phobius"/>
    </source>
</evidence>
<organism evidence="8 9">
    <name type="scientific">Novosphingobium piscinae</name>
    <dbReference type="NCBI Taxonomy" id="1507448"/>
    <lineage>
        <taxon>Bacteria</taxon>
        <taxon>Pseudomonadati</taxon>
        <taxon>Pseudomonadota</taxon>
        <taxon>Alphaproteobacteria</taxon>
        <taxon>Sphingomonadales</taxon>
        <taxon>Sphingomonadaceae</taxon>
        <taxon>Novosphingobium</taxon>
    </lineage>
</organism>
<comment type="subcellular location">
    <subcellularLocation>
        <location evidence="1">Membrane</location>
        <topology evidence="1">Multi-pass membrane protein</topology>
    </subcellularLocation>
</comment>
<dbReference type="CDD" id="cd06176">
    <property type="entry name" value="MFS_BCD_PucC-like"/>
    <property type="match status" value="1"/>
</dbReference>
<dbReference type="PIRSF" id="PIRSF016565">
    <property type="entry name" value="PucC"/>
    <property type="match status" value="1"/>
</dbReference>
<dbReference type="PANTHER" id="PTHR23538:SF1">
    <property type="entry name" value="44.5 KD BACTERIOCHLOROPHYLL SYNTHASE SUBUNIT"/>
    <property type="match status" value="1"/>
</dbReference>
<sequence>MATRAPLSSKWSRVATTWLPFADAASAELPLSRLLRLSLFQVSVGMMMVLLNGTLNRVMIVELSIPAWLVSLMIAIPLLVAPFRALIGHRSDTHRSVLGWRRVPFIWFGTLMQFGGLAIMPFALLLMRDQQTFVLGVSASALAFLLAGTGMHTTQTAGLALAGDLVPEDRRPRAVALLYLSLLGGMMVCALVIGGLLANFTPTRLVQVIQAAAVLTFVLNLTALWKQEPRRASTKATDAPPVPFAEVWQQFARQPLTLRLLTTVGLGAAAFAMQDALLEPYGGEVLRLSVGATTGLSGAWALGALAGFVLSARWLGRGTDSLRIAGYGVVIGIASFLLVIFAAPLESPGALGLGALGIGAGAGLFSVGTLTAAMALAVSETAGLALGAWGAVQTTAAGLAIGLGGVLRDTVSNLAVADGLGTTLAHRATGYGTIYVIEICLLLATLVVLGPLVGQLAEQDRPSTTSTGSAARRFGLTEFPT</sequence>
<evidence type="ECO:0000313" key="9">
    <source>
        <dbReference type="Proteomes" id="UP000551327"/>
    </source>
</evidence>
<keyword evidence="5 7" id="KW-0472">Membrane</keyword>
<feature type="transmembrane region" description="Helical" evidence="7">
    <location>
        <begin position="324"/>
        <end position="345"/>
    </location>
</feature>
<evidence type="ECO:0000256" key="1">
    <source>
        <dbReference type="ARBA" id="ARBA00004141"/>
    </source>
</evidence>
<evidence type="ECO:0000256" key="5">
    <source>
        <dbReference type="ARBA" id="ARBA00023136"/>
    </source>
</evidence>
<protein>
    <submittedName>
        <fullName evidence="8">BCD family MFS transporter</fullName>
    </submittedName>
</protein>
<feature type="transmembrane region" description="Helical" evidence="7">
    <location>
        <begin position="105"/>
        <end position="127"/>
    </location>
</feature>
<dbReference type="Proteomes" id="UP000551327">
    <property type="component" value="Unassembled WGS sequence"/>
</dbReference>
<evidence type="ECO:0000313" key="8">
    <source>
        <dbReference type="EMBL" id="MBC2668527.1"/>
    </source>
</evidence>
<dbReference type="RefSeq" id="WP_185678390.1">
    <property type="nucleotide sequence ID" value="NZ_JACLAX010000003.1"/>
</dbReference>
<feature type="transmembrane region" description="Helical" evidence="7">
    <location>
        <begin position="285"/>
        <end position="312"/>
    </location>
</feature>
<evidence type="ECO:0000256" key="3">
    <source>
        <dbReference type="ARBA" id="ARBA00022692"/>
    </source>
</evidence>
<dbReference type="PANTHER" id="PTHR23538">
    <property type="entry name" value="44.5 KD BACTERIOCHLOROPHYLL SYNTHASE SUBUNIT"/>
    <property type="match status" value="1"/>
</dbReference>
<gene>
    <name evidence="8" type="ORF">H7F53_05150</name>
</gene>
<dbReference type="Gene3D" id="1.20.1250.20">
    <property type="entry name" value="MFS general substrate transporter like domains"/>
    <property type="match status" value="1"/>
</dbReference>